<accession>A0A0K8QQP8</accession>
<evidence type="ECO:0000313" key="5">
    <source>
        <dbReference type="EMBL" id="GAP67215.1"/>
    </source>
</evidence>
<dbReference type="PRINTS" id="PR00081">
    <property type="entry name" value="GDHRDH"/>
</dbReference>
<dbReference type="PRINTS" id="PR00080">
    <property type="entry name" value="SDRFAMILY"/>
</dbReference>
<dbReference type="PANTHER" id="PTHR44196">
    <property type="entry name" value="DEHYDROGENASE/REDUCTASE SDR FAMILY MEMBER 7B"/>
    <property type="match status" value="1"/>
</dbReference>
<dbReference type="PROSITE" id="PS00061">
    <property type="entry name" value="ADH_SHORT"/>
    <property type="match status" value="1"/>
</dbReference>
<dbReference type="InterPro" id="IPR036291">
    <property type="entry name" value="NAD(P)-bd_dom_sf"/>
</dbReference>
<dbReference type="EMBL" id="DF952378">
    <property type="protein sequence ID" value="GAN43541.1"/>
    <property type="molecule type" value="Genomic_DNA"/>
</dbReference>
<reference evidence="4" key="1">
    <citation type="submission" date="2015-03" db="EMBL/GenBank/DDBJ databases">
        <title>Draft genome sequence of Mizugakiibacter sediminis skMP5.</title>
        <authorList>
            <person name="Watanabe T."/>
            <person name="Kojima H."/>
            <person name="Fukui M."/>
        </authorList>
    </citation>
    <scope>NUCLEOTIDE SEQUENCE</scope>
    <source>
        <strain evidence="4">SkMP5</strain>
    </source>
</reference>
<organism evidence="5">
    <name type="scientific">Mizugakiibacter sediminis</name>
    <dbReference type="NCBI Taxonomy" id="1475481"/>
    <lineage>
        <taxon>Bacteria</taxon>
        <taxon>Pseudomonadati</taxon>
        <taxon>Pseudomonadota</taxon>
        <taxon>Gammaproteobacteria</taxon>
        <taxon>Lysobacterales</taxon>
        <taxon>Rhodanobacteraceae</taxon>
        <taxon>Mizugakiibacter</taxon>
    </lineage>
</organism>
<dbReference type="PANTHER" id="PTHR44196:SF1">
    <property type="entry name" value="DEHYDROGENASE_REDUCTASE SDR FAMILY MEMBER 7B"/>
    <property type="match status" value="1"/>
</dbReference>
<proteinExistence type="inferred from homology"/>
<evidence type="ECO:0000256" key="1">
    <source>
        <dbReference type="ARBA" id="ARBA00006484"/>
    </source>
</evidence>
<gene>
    <name evidence="4" type="ORF">MBSD_0045</name>
    <name evidence="5" type="ORF">MBSD_n2531</name>
</gene>
<dbReference type="AlphaFoldDB" id="A0A0K8QQP8"/>
<evidence type="ECO:0000313" key="6">
    <source>
        <dbReference type="Proteomes" id="UP000253740"/>
    </source>
</evidence>
<dbReference type="OrthoDB" id="118015at2"/>
<evidence type="ECO:0000256" key="2">
    <source>
        <dbReference type="ARBA" id="ARBA00023002"/>
    </source>
</evidence>
<dbReference type="InterPro" id="IPR002347">
    <property type="entry name" value="SDR_fam"/>
</dbReference>
<keyword evidence="2" id="KW-0560">Oxidoreductase</keyword>
<evidence type="ECO:0000313" key="4">
    <source>
        <dbReference type="EMBL" id="GAN43541.1"/>
    </source>
</evidence>
<reference evidence="5" key="2">
    <citation type="submission" date="2015-08" db="EMBL/GenBank/DDBJ databases">
        <title>Complete DNA Sequence of Pseudomonas syringae pv. actinidiae, the Causal Agent of Kiwifruit Canker Disease.</title>
        <authorList>
            <person name="Rikkerink E.H.A."/>
            <person name="Fineran P.C."/>
        </authorList>
    </citation>
    <scope>NUCLEOTIDE SEQUENCE</scope>
    <source>
        <strain evidence="5">SkMP5</strain>
    </source>
</reference>
<dbReference type="InterPro" id="IPR020904">
    <property type="entry name" value="Sc_DH/Rdtase_CS"/>
</dbReference>
<dbReference type="STRING" id="1475481.GCA_000953855_02579"/>
<keyword evidence="6" id="KW-1185">Reference proteome</keyword>
<dbReference type="CDD" id="cd05233">
    <property type="entry name" value="SDR_c"/>
    <property type="match status" value="1"/>
</dbReference>
<sequence>MSQSTAIVTGAGGAIAASVIDAFEAAGWRLALIAYNDAERQRLERDRPRHLVVQADLADDAAAHAALAHVIGHFGAVDALLNIAGGFAMAAAAETAPSALEAQLDINLRTAFNATRAVLPHMLQRKRGFVLGVGAVAAIRGGAQVGAYAASKAALVAWLRSVRAEVSPQGVEVAIVYPMASVDTPANRAAMPDSDPSRWIGPDELAATILHLATRSGRGRIHEVEVYPPA</sequence>
<dbReference type="Proteomes" id="UP000253740">
    <property type="component" value="Unassembled WGS sequence"/>
</dbReference>
<dbReference type="RefSeq" id="WP_062537769.1">
    <property type="nucleotide sequence ID" value="NZ_DF970248.1"/>
</dbReference>
<dbReference type="EMBL" id="DF970248">
    <property type="protein sequence ID" value="GAP67215.1"/>
    <property type="molecule type" value="Genomic_DNA"/>
</dbReference>
<comment type="similarity">
    <text evidence="1 3">Belongs to the short-chain dehydrogenases/reductases (SDR) family.</text>
</comment>
<dbReference type="SUPFAM" id="SSF51735">
    <property type="entry name" value="NAD(P)-binding Rossmann-fold domains"/>
    <property type="match status" value="1"/>
</dbReference>
<dbReference type="HOGENOM" id="CLU_010194_2_10_6"/>
<dbReference type="Pfam" id="PF00106">
    <property type="entry name" value="adh_short"/>
    <property type="match status" value="1"/>
</dbReference>
<protein>
    <submittedName>
        <fullName evidence="4">3-oxoacyl-ACP reductase</fullName>
    </submittedName>
    <submittedName>
        <fullName evidence="5">Short-chain dehydrogenase</fullName>
    </submittedName>
</protein>
<dbReference type="Gene3D" id="3.40.50.720">
    <property type="entry name" value="NAD(P)-binding Rossmann-like Domain"/>
    <property type="match status" value="1"/>
</dbReference>
<dbReference type="GO" id="GO:0016491">
    <property type="term" value="F:oxidoreductase activity"/>
    <property type="evidence" value="ECO:0007669"/>
    <property type="project" value="UniProtKB-KW"/>
</dbReference>
<dbReference type="GO" id="GO:0016020">
    <property type="term" value="C:membrane"/>
    <property type="evidence" value="ECO:0007669"/>
    <property type="project" value="TreeGrafter"/>
</dbReference>
<name>A0A0K8QQP8_9GAMM</name>
<evidence type="ECO:0000256" key="3">
    <source>
        <dbReference type="RuleBase" id="RU000363"/>
    </source>
</evidence>